<dbReference type="PANTHER" id="PTHR34315">
    <property type="match status" value="1"/>
</dbReference>
<evidence type="ECO:0000313" key="4">
    <source>
        <dbReference type="Proteomes" id="UP001595823"/>
    </source>
</evidence>
<dbReference type="Pfam" id="PF00775">
    <property type="entry name" value="Dioxygenase_C"/>
    <property type="match status" value="1"/>
</dbReference>
<gene>
    <name evidence="3" type="ORF">ACFPET_18055</name>
</gene>
<dbReference type="InterPro" id="IPR015889">
    <property type="entry name" value="Intradiol_dOase_core"/>
</dbReference>
<reference evidence="4" key="1">
    <citation type="journal article" date="2019" name="Int. J. Syst. Evol. Microbiol.">
        <title>The Global Catalogue of Microorganisms (GCM) 10K type strain sequencing project: providing services to taxonomists for standard genome sequencing and annotation.</title>
        <authorList>
            <consortium name="The Broad Institute Genomics Platform"/>
            <consortium name="The Broad Institute Genome Sequencing Center for Infectious Disease"/>
            <person name="Wu L."/>
            <person name="Ma J."/>
        </authorList>
    </citation>
    <scope>NUCLEOTIDE SEQUENCE [LARGE SCALE GENOMIC DNA]</scope>
    <source>
        <strain evidence="4">IBRC-M 10908</strain>
    </source>
</reference>
<dbReference type="SUPFAM" id="SSF49482">
    <property type="entry name" value="Aromatic compound dioxygenase"/>
    <property type="match status" value="1"/>
</dbReference>
<dbReference type="PROSITE" id="PS51318">
    <property type="entry name" value="TAT"/>
    <property type="match status" value="1"/>
</dbReference>
<dbReference type="Gene3D" id="2.60.130.10">
    <property type="entry name" value="Aromatic compound dioxygenase"/>
    <property type="match status" value="1"/>
</dbReference>
<dbReference type="InterPro" id="IPR006311">
    <property type="entry name" value="TAT_signal"/>
</dbReference>
<feature type="compositionally biased region" description="Low complexity" evidence="1">
    <location>
        <begin position="59"/>
        <end position="70"/>
    </location>
</feature>
<proteinExistence type="predicted"/>
<feature type="region of interest" description="Disordered" evidence="1">
    <location>
        <begin position="59"/>
        <end position="92"/>
    </location>
</feature>
<evidence type="ECO:0000256" key="1">
    <source>
        <dbReference type="SAM" id="MobiDB-lite"/>
    </source>
</evidence>
<dbReference type="Proteomes" id="UP001595823">
    <property type="component" value="Unassembled WGS sequence"/>
</dbReference>
<evidence type="ECO:0000313" key="3">
    <source>
        <dbReference type="EMBL" id="MFC4337110.1"/>
    </source>
</evidence>
<name>A0ABV8U1X2_9ACTN</name>
<dbReference type="InterPro" id="IPR000627">
    <property type="entry name" value="Intradiol_dOase_C"/>
</dbReference>
<comment type="caution">
    <text evidence="3">The sequence shown here is derived from an EMBL/GenBank/DDBJ whole genome shotgun (WGS) entry which is preliminary data.</text>
</comment>
<dbReference type="EMBL" id="JBHSDK010000028">
    <property type="protein sequence ID" value="MFC4337110.1"/>
    <property type="molecule type" value="Genomic_DNA"/>
</dbReference>
<dbReference type="RefSeq" id="WP_380623725.1">
    <property type="nucleotide sequence ID" value="NZ_JBHSDK010000028.1"/>
</dbReference>
<feature type="domain" description="Intradiol ring-cleavage dioxygenases" evidence="2">
    <location>
        <begin position="92"/>
        <end position="191"/>
    </location>
</feature>
<keyword evidence="4" id="KW-1185">Reference proteome</keyword>
<dbReference type="PANTHER" id="PTHR34315:SF1">
    <property type="entry name" value="INTRADIOL RING-CLEAVAGE DIOXYGENASES DOMAIN-CONTAINING PROTEIN-RELATED"/>
    <property type="match status" value="1"/>
</dbReference>
<protein>
    <submittedName>
        <fullName evidence="3">3,4-dioxygenase subunit beta</fullName>
    </submittedName>
</protein>
<accession>A0ABV8U1X2</accession>
<sequence length="290" mass="30713">MTDRDTPAYEGRAYHRPDENLFDQGLSFGLKTLVSRRRMLGLAGAGAVAAAGLAVHGTGAAASPSASPPGTRVPEEIPEEMAGPYPGDGSNGPDILERSGVVRSDVRSSVQGGGVARGVPMTIEMTVYDMAAGNARFEGAAVYIWMCDKDGGYSMYTRGLEHETYLRGVQIADADGTVAFTAVFPGCYPGRWPHVHFEVFPDAASIVDVDNVIATSQMALPEDVCRTVYRQPGYERSAWTFPYVSLETDMVFRDDGAAHQMAAVNGDPYGGYAATLPVGVDTGTPPGHPG</sequence>
<evidence type="ECO:0000259" key="2">
    <source>
        <dbReference type="Pfam" id="PF00775"/>
    </source>
</evidence>
<organism evidence="3 4">
    <name type="scientific">Salininema proteolyticum</name>
    <dbReference type="NCBI Taxonomy" id="1607685"/>
    <lineage>
        <taxon>Bacteria</taxon>
        <taxon>Bacillati</taxon>
        <taxon>Actinomycetota</taxon>
        <taxon>Actinomycetes</taxon>
        <taxon>Glycomycetales</taxon>
        <taxon>Glycomycetaceae</taxon>
        <taxon>Salininema</taxon>
    </lineage>
</organism>